<evidence type="ECO:0000313" key="2">
    <source>
        <dbReference type="Proteomes" id="UP001054945"/>
    </source>
</evidence>
<dbReference type="InterPro" id="IPR036397">
    <property type="entry name" value="RNaseH_sf"/>
</dbReference>
<protein>
    <submittedName>
        <fullName evidence="1">Uncharacterized protein</fullName>
    </submittedName>
</protein>
<dbReference type="GO" id="GO:0003676">
    <property type="term" value="F:nucleic acid binding"/>
    <property type="evidence" value="ECO:0007669"/>
    <property type="project" value="InterPro"/>
</dbReference>
<organism evidence="1 2">
    <name type="scientific">Caerostris extrusa</name>
    <name type="common">Bark spider</name>
    <name type="synonym">Caerostris bankana</name>
    <dbReference type="NCBI Taxonomy" id="172846"/>
    <lineage>
        <taxon>Eukaryota</taxon>
        <taxon>Metazoa</taxon>
        <taxon>Ecdysozoa</taxon>
        <taxon>Arthropoda</taxon>
        <taxon>Chelicerata</taxon>
        <taxon>Arachnida</taxon>
        <taxon>Araneae</taxon>
        <taxon>Araneomorphae</taxon>
        <taxon>Entelegynae</taxon>
        <taxon>Araneoidea</taxon>
        <taxon>Araneidae</taxon>
        <taxon>Caerostris</taxon>
    </lineage>
</organism>
<reference evidence="1 2" key="1">
    <citation type="submission" date="2021-06" db="EMBL/GenBank/DDBJ databases">
        <title>Caerostris extrusa draft genome.</title>
        <authorList>
            <person name="Kono N."/>
            <person name="Arakawa K."/>
        </authorList>
    </citation>
    <scope>NUCLEOTIDE SEQUENCE [LARGE SCALE GENOMIC DNA]</scope>
</reference>
<evidence type="ECO:0000313" key="1">
    <source>
        <dbReference type="EMBL" id="GIY93656.1"/>
    </source>
</evidence>
<accession>A0AAV4XFD2</accession>
<keyword evidence="2" id="KW-1185">Reference proteome</keyword>
<sequence length="131" mass="15046">MFELQPNVIFQQDSTSPHWRSDVRRSLDKNIGRHGPNAWPSQSPDIPTLCVDIYATSVLAACDLRHRITEAINSVTPDMRLNRWTKIEHRLDNLRATNVAHIEVYTYTKINVSQKNKLVVLILMISQTVNP</sequence>
<dbReference type="Gene3D" id="3.30.420.10">
    <property type="entry name" value="Ribonuclease H-like superfamily/Ribonuclease H"/>
    <property type="match status" value="1"/>
</dbReference>
<dbReference type="AlphaFoldDB" id="A0AAV4XFD2"/>
<dbReference type="Proteomes" id="UP001054945">
    <property type="component" value="Unassembled WGS sequence"/>
</dbReference>
<name>A0AAV4XFD2_CAEEX</name>
<proteinExistence type="predicted"/>
<comment type="caution">
    <text evidence="1">The sequence shown here is derived from an EMBL/GenBank/DDBJ whole genome shotgun (WGS) entry which is preliminary data.</text>
</comment>
<dbReference type="EMBL" id="BPLR01017688">
    <property type="protein sequence ID" value="GIY93656.1"/>
    <property type="molecule type" value="Genomic_DNA"/>
</dbReference>
<gene>
    <name evidence="1" type="primary">L798_09663</name>
    <name evidence="1" type="ORF">CEXT_512841</name>
</gene>